<dbReference type="InterPro" id="IPR007278">
    <property type="entry name" value="DUF397"/>
</dbReference>
<gene>
    <name evidence="2" type="ORF">ACFO60_10205</name>
</gene>
<sequence>MSDLSGAHWRKSTYSTDNGNCVEVASNVPEIIAVRDSKSTVSGALVLPPAEWSAFLGALKNGEMIA</sequence>
<dbReference type="Proteomes" id="UP001596004">
    <property type="component" value="Unassembled WGS sequence"/>
</dbReference>
<name>A0ABV9CDP9_9ACTN</name>
<dbReference type="RefSeq" id="WP_380839481.1">
    <property type="nucleotide sequence ID" value="NZ_JBHSFP010000005.1"/>
</dbReference>
<evidence type="ECO:0000259" key="1">
    <source>
        <dbReference type="Pfam" id="PF04149"/>
    </source>
</evidence>
<organism evidence="2 3">
    <name type="scientific">Sphaerisporangium dianthi</name>
    <dbReference type="NCBI Taxonomy" id="1436120"/>
    <lineage>
        <taxon>Bacteria</taxon>
        <taxon>Bacillati</taxon>
        <taxon>Actinomycetota</taxon>
        <taxon>Actinomycetes</taxon>
        <taxon>Streptosporangiales</taxon>
        <taxon>Streptosporangiaceae</taxon>
        <taxon>Sphaerisporangium</taxon>
    </lineage>
</organism>
<dbReference type="Pfam" id="PF04149">
    <property type="entry name" value="DUF397"/>
    <property type="match status" value="1"/>
</dbReference>
<evidence type="ECO:0000313" key="3">
    <source>
        <dbReference type="Proteomes" id="UP001596004"/>
    </source>
</evidence>
<feature type="domain" description="DUF397" evidence="1">
    <location>
        <begin position="7"/>
        <end position="60"/>
    </location>
</feature>
<accession>A0ABV9CDP9</accession>
<comment type="caution">
    <text evidence="2">The sequence shown here is derived from an EMBL/GenBank/DDBJ whole genome shotgun (WGS) entry which is preliminary data.</text>
</comment>
<keyword evidence="3" id="KW-1185">Reference proteome</keyword>
<reference evidence="3" key="1">
    <citation type="journal article" date="2019" name="Int. J. Syst. Evol. Microbiol.">
        <title>The Global Catalogue of Microorganisms (GCM) 10K type strain sequencing project: providing services to taxonomists for standard genome sequencing and annotation.</title>
        <authorList>
            <consortium name="The Broad Institute Genomics Platform"/>
            <consortium name="The Broad Institute Genome Sequencing Center for Infectious Disease"/>
            <person name="Wu L."/>
            <person name="Ma J."/>
        </authorList>
    </citation>
    <scope>NUCLEOTIDE SEQUENCE [LARGE SCALE GENOMIC DNA]</scope>
    <source>
        <strain evidence="3">CGMCC 4.7132</strain>
    </source>
</reference>
<dbReference type="EMBL" id="JBHSFP010000005">
    <property type="protein sequence ID" value="MFC4531134.1"/>
    <property type="molecule type" value="Genomic_DNA"/>
</dbReference>
<evidence type="ECO:0000313" key="2">
    <source>
        <dbReference type="EMBL" id="MFC4531134.1"/>
    </source>
</evidence>
<protein>
    <submittedName>
        <fullName evidence="2">DUF397 domain-containing protein</fullName>
    </submittedName>
</protein>
<proteinExistence type="predicted"/>